<dbReference type="InterPro" id="IPR023214">
    <property type="entry name" value="HAD_sf"/>
</dbReference>
<evidence type="ECO:0000256" key="11">
    <source>
        <dbReference type="PIRSR" id="PIRSR604469-1"/>
    </source>
</evidence>
<dbReference type="EMBL" id="CP133594">
    <property type="protein sequence ID" value="WMW23469.1"/>
    <property type="molecule type" value="Genomic_DNA"/>
</dbReference>
<sequence>MSCTSNNSDRIKLVVFDMDSTLIDAETIDELAHAAGVGDEVASITEKAMRGEIDFSNALVERVRLLKGLTLDDAHAALDKMPFMPGAKVLVNYLKSRGYKTAMISGGFTIAAERVGETLGMDHVVSNELLIDNGCLTGEVRGPLTGQCSKEHVLEEISRKYGLEPEECIVVGDGANDICIFKRARYAIAFNSKPILHEHADIVITEKNLEAVIPVIQLLESEKGQVSCIRDA</sequence>
<evidence type="ECO:0000256" key="10">
    <source>
        <dbReference type="ARBA" id="ARBA00031693"/>
    </source>
</evidence>
<dbReference type="Proteomes" id="UP001183006">
    <property type="component" value="Chromosome"/>
</dbReference>
<evidence type="ECO:0000313" key="13">
    <source>
        <dbReference type="Proteomes" id="UP001183006"/>
    </source>
</evidence>
<dbReference type="Gene3D" id="3.40.50.1000">
    <property type="entry name" value="HAD superfamily/HAD-like"/>
    <property type="match status" value="1"/>
</dbReference>
<evidence type="ECO:0000256" key="8">
    <source>
        <dbReference type="ARBA" id="ARBA00022842"/>
    </source>
</evidence>
<keyword evidence="7 12" id="KW-0378">Hydrolase</keyword>
<comment type="similarity">
    <text evidence="3">Belongs to the HAD-like hydrolase superfamily. SerB family.</text>
</comment>
<comment type="cofactor">
    <cofactor evidence="1">
        <name>Mg(2+)</name>
        <dbReference type="ChEBI" id="CHEBI:18420"/>
    </cofactor>
</comment>
<dbReference type="PANTHER" id="PTHR43344:SF2">
    <property type="entry name" value="PHOSPHOSERINE PHOSPHATASE"/>
    <property type="match status" value="1"/>
</dbReference>
<dbReference type="GO" id="GO:0000287">
    <property type="term" value="F:magnesium ion binding"/>
    <property type="evidence" value="ECO:0007669"/>
    <property type="project" value="TreeGrafter"/>
</dbReference>
<dbReference type="InterPro" id="IPR036412">
    <property type="entry name" value="HAD-like_sf"/>
</dbReference>
<dbReference type="GO" id="GO:0006564">
    <property type="term" value="P:L-serine biosynthetic process"/>
    <property type="evidence" value="ECO:0007669"/>
    <property type="project" value="UniProtKB-KW"/>
</dbReference>
<keyword evidence="6" id="KW-0479">Metal-binding</keyword>
<proteinExistence type="inferred from homology"/>
<dbReference type="AlphaFoldDB" id="A0AA51UIH2"/>
<dbReference type="KEGG" id="mmav:RE476_08805"/>
<gene>
    <name evidence="12" type="primary">serB</name>
    <name evidence="12" type="ORF">RE476_08805</name>
</gene>
<dbReference type="PANTHER" id="PTHR43344">
    <property type="entry name" value="PHOSPHOSERINE PHOSPHATASE"/>
    <property type="match status" value="1"/>
</dbReference>
<dbReference type="Pfam" id="PF12710">
    <property type="entry name" value="HAD"/>
    <property type="match status" value="1"/>
</dbReference>
<feature type="active site" description="Nucleophile" evidence="11">
    <location>
        <position position="17"/>
    </location>
</feature>
<dbReference type="NCBIfam" id="TIGR01488">
    <property type="entry name" value="HAD-SF-IB"/>
    <property type="match status" value="1"/>
</dbReference>
<protein>
    <recommendedName>
        <fullName evidence="4">phosphoserine phosphatase</fullName>
        <ecNumber evidence="4">3.1.3.3</ecNumber>
    </recommendedName>
    <alternativeName>
        <fullName evidence="10">O-phosphoserine phosphohydrolase</fullName>
    </alternativeName>
</protein>
<organism evidence="12 13">
    <name type="scientific">Methanolobus mangrovi</name>
    <dbReference type="NCBI Taxonomy" id="3072977"/>
    <lineage>
        <taxon>Archaea</taxon>
        <taxon>Methanobacteriati</taxon>
        <taxon>Methanobacteriota</taxon>
        <taxon>Stenosarchaea group</taxon>
        <taxon>Methanomicrobia</taxon>
        <taxon>Methanosarcinales</taxon>
        <taxon>Methanosarcinaceae</taxon>
        <taxon>Methanolobus</taxon>
    </lineage>
</organism>
<dbReference type="NCBIfam" id="TIGR00338">
    <property type="entry name" value="serB"/>
    <property type="match status" value="1"/>
</dbReference>
<accession>A0AA51UIH2</accession>
<name>A0AA51UIH2_9EURY</name>
<dbReference type="GO" id="GO:0036424">
    <property type="term" value="F:L-phosphoserine phosphatase activity"/>
    <property type="evidence" value="ECO:0007669"/>
    <property type="project" value="InterPro"/>
</dbReference>
<evidence type="ECO:0000256" key="1">
    <source>
        <dbReference type="ARBA" id="ARBA00001946"/>
    </source>
</evidence>
<dbReference type="SFLD" id="SFLDF00029">
    <property type="entry name" value="phosphoserine_phosphatase"/>
    <property type="match status" value="1"/>
</dbReference>
<dbReference type="SFLD" id="SFLDG01136">
    <property type="entry name" value="C1.6:_Phosphoserine_Phosphatas"/>
    <property type="match status" value="1"/>
</dbReference>
<dbReference type="InterPro" id="IPR050582">
    <property type="entry name" value="HAD-like_SerB"/>
</dbReference>
<dbReference type="SFLD" id="SFLDS00003">
    <property type="entry name" value="Haloacid_Dehalogenase"/>
    <property type="match status" value="1"/>
</dbReference>
<dbReference type="SUPFAM" id="SSF56784">
    <property type="entry name" value="HAD-like"/>
    <property type="match status" value="1"/>
</dbReference>
<keyword evidence="9" id="KW-0718">Serine biosynthesis</keyword>
<evidence type="ECO:0000313" key="12">
    <source>
        <dbReference type="EMBL" id="WMW23469.1"/>
    </source>
</evidence>
<dbReference type="GO" id="GO:0005737">
    <property type="term" value="C:cytoplasm"/>
    <property type="evidence" value="ECO:0007669"/>
    <property type="project" value="TreeGrafter"/>
</dbReference>
<evidence type="ECO:0000256" key="9">
    <source>
        <dbReference type="ARBA" id="ARBA00023299"/>
    </source>
</evidence>
<evidence type="ECO:0000256" key="2">
    <source>
        <dbReference type="ARBA" id="ARBA00005135"/>
    </source>
</evidence>
<keyword evidence="13" id="KW-1185">Reference proteome</keyword>
<feature type="active site" description="Proton donor" evidence="11">
    <location>
        <position position="19"/>
    </location>
</feature>
<reference evidence="12" key="1">
    <citation type="submission" date="2023-08" db="EMBL/GenBank/DDBJ databases">
        <title>Methanolobus mangrovi sp. nov. and Methanolobus sediminis sp. nov, two novel methylotrophic methanogens isolated from mangrove sediments in China.</title>
        <authorList>
            <person name="Zhou J."/>
        </authorList>
    </citation>
    <scope>NUCLEOTIDE SEQUENCE</scope>
    <source>
        <strain evidence="12">FTZ2</strain>
    </source>
</reference>
<keyword evidence="5" id="KW-0028">Amino-acid biosynthesis</keyword>
<evidence type="ECO:0000256" key="5">
    <source>
        <dbReference type="ARBA" id="ARBA00022605"/>
    </source>
</evidence>
<evidence type="ECO:0000256" key="4">
    <source>
        <dbReference type="ARBA" id="ARBA00012640"/>
    </source>
</evidence>
<evidence type="ECO:0000256" key="7">
    <source>
        <dbReference type="ARBA" id="ARBA00022801"/>
    </source>
</evidence>
<dbReference type="InterPro" id="IPR004469">
    <property type="entry name" value="PSP"/>
</dbReference>
<evidence type="ECO:0000256" key="6">
    <source>
        <dbReference type="ARBA" id="ARBA00022723"/>
    </source>
</evidence>
<dbReference type="SFLD" id="SFLDG01137">
    <property type="entry name" value="C1.6.1:_Phosphoserine_Phosphat"/>
    <property type="match status" value="1"/>
</dbReference>
<comment type="pathway">
    <text evidence="2">Amino-acid biosynthesis; L-serine biosynthesis; L-serine from 3-phospho-D-glycerate: step 3/3.</text>
</comment>
<evidence type="ECO:0000256" key="3">
    <source>
        <dbReference type="ARBA" id="ARBA00009184"/>
    </source>
</evidence>
<dbReference type="SFLD" id="SFLDG01129">
    <property type="entry name" value="C1.5:_HAD__Beta-PGM__Phosphata"/>
    <property type="match status" value="1"/>
</dbReference>
<dbReference type="EC" id="3.1.3.3" evidence="4"/>
<keyword evidence="8" id="KW-0460">Magnesium</keyword>